<evidence type="ECO:0000256" key="6">
    <source>
        <dbReference type="ARBA" id="ARBA00047400"/>
    </source>
</evidence>
<comment type="catalytic activity">
    <reaction evidence="6">
        <text>a (3R)-hydroxyacyl-[ACP] + NADP(+) = a 3-oxoacyl-[ACP] + NADPH + H(+)</text>
        <dbReference type="Rhea" id="RHEA:17397"/>
        <dbReference type="Rhea" id="RHEA-COMP:9916"/>
        <dbReference type="Rhea" id="RHEA-COMP:9945"/>
        <dbReference type="ChEBI" id="CHEBI:15378"/>
        <dbReference type="ChEBI" id="CHEBI:57783"/>
        <dbReference type="ChEBI" id="CHEBI:58349"/>
        <dbReference type="ChEBI" id="CHEBI:78776"/>
        <dbReference type="ChEBI" id="CHEBI:78827"/>
        <dbReference type="EC" id="1.1.1.100"/>
    </reaction>
    <physiologicalReaction direction="right-to-left" evidence="6">
        <dbReference type="Rhea" id="RHEA:17399"/>
    </physiologicalReaction>
</comment>
<comment type="caution">
    <text evidence="7">The sequence shown here is derived from an EMBL/GenBank/DDBJ whole genome shotgun (WGS) entry which is preliminary data.</text>
</comment>
<dbReference type="AlphaFoldDB" id="A0A0J6W687"/>
<proteinExistence type="inferred from homology"/>
<evidence type="ECO:0000256" key="4">
    <source>
        <dbReference type="ARBA" id="ARBA00023002"/>
    </source>
</evidence>
<evidence type="ECO:0000256" key="3">
    <source>
        <dbReference type="ARBA" id="ARBA00022512"/>
    </source>
</evidence>
<dbReference type="Pfam" id="PF13561">
    <property type="entry name" value="adh_short_C2"/>
    <property type="match status" value="1"/>
</dbReference>
<gene>
    <name evidence="7" type="primary">fabG_22</name>
    <name evidence="7" type="ORF">MCHUDSM44219_03028</name>
</gene>
<comment type="similarity">
    <text evidence="2">Belongs to the short-chain dehydrogenases/reductases (SDR) family.</text>
</comment>
<dbReference type="RefSeq" id="WP_048419009.1">
    <property type="nucleotide sequence ID" value="NZ_JYNX01000037.1"/>
</dbReference>
<organism evidence="7 8">
    <name type="scientific">Mycolicibacterium chubuense</name>
    <name type="common">Mycobacterium chubuense</name>
    <dbReference type="NCBI Taxonomy" id="1800"/>
    <lineage>
        <taxon>Bacteria</taxon>
        <taxon>Bacillati</taxon>
        <taxon>Actinomycetota</taxon>
        <taxon>Actinomycetes</taxon>
        <taxon>Mycobacteriales</taxon>
        <taxon>Mycobacteriaceae</taxon>
        <taxon>Mycolicibacterium</taxon>
    </lineage>
</organism>
<dbReference type="SUPFAM" id="SSF51735">
    <property type="entry name" value="NAD(P)-binding Rossmann-fold domains"/>
    <property type="match status" value="1"/>
</dbReference>
<evidence type="ECO:0000256" key="5">
    <source>
        <dbReference type="ARBA" id="ARBA00040781"/>
    </source>
</evidence>
<dbReference type="InterPro" id="IPR002347">
    <property type="entry name" value="SDR_fam"/>
</dbReference>
<keyword evidence="4 7" id="KW-0560">Oxidoreductase</keyword>
<evidence type="ECO:0000313" key="8">
    <source>
        <dbReference type="Proteomes" id="UP000036176"/>
    </source>
</evidence>
<dbReference type="PRINTS" id="PR00080">
    <property type="entry name" value="SDRFAMILY"/>
</dbReference>
<dbReference type="PANTHER" id="PTHR42879">
    <property type="entry name" value="3-OXOACYL-(ACYL-CARRIER-PROTEIN) REDUCTASE"/>
    <property type="match status" value="1"/>
</dbReference>
<accession>A0A0J6W687</accession>
<keyword evidence="8" id="KW-1185">Reference proteome</keyword>
<name>A0A0J6W687_MYCCU</name>
<dbReference type="PRINTS" id="PR00081">
    <property type="entry name" value="GDHRDH"/>
</dbReference>
<evidence type="ECO:0000256" key="2">
    <source>
        <dbReference type="ARBA" id="ARBA00006484"/>
    </source>
</evidence>
<keyword evidence="3" id="KW-0964">Secreted</keyword>
<dbReference type="PANTHER" id="PTHR42879:SF2">
    <property type="entry name" value="3-OXOACYL-[ACYL-CARRIER-PROTEIN] REDUCTASE FABG"/>
    <property type="match status" value="1"/>
</dbReference>
<dbReference type="GO" id="GO:0004316">
    <property type="term" value="F:3-oxoacyl-[acyl-carrier-protein] reductase (NADPH) activity"/>
    <property type="evidence" value="ECO:0007669"/>
    <property type="project" value="UniProtKB-EC"/>
</dbReference>
<dbReference type="PATRIC" id="fig|1800.3.peg.3030"/>
<keyword evidence="3" id="KW-0134">Cell wall</keyword>
<sequence>MPTQSPPPSSLRFADRVAIVTGAGAEDGIGAAVARQLVDEGARVVLGATSARVHDRASELGDSAIGVVGDLTQDGSAEEIVRAATSRWGRLDVLVNNAGMTSVSGGWDADAHVADLSLDEWNQAIGRNLTTAFLMCRAAVPEMARRGYGRIVSVGSTTGTVNAMPGQSTYTTAKAGLVGLSRSLALEVIGRGITVNVVAPGYVATGSQLPFEAAAAQAGPIGRSATADEIASCVTFLAHESASFVTGSVLVVDGGHNLPETWGNS</sequence>
<evidence type="ECO:0000256" key="1">
    <source>
        <dbReference type="ARBA" id="ARBA00004191"/>
    </source>
</evidence>
<dbReference type="EMBL" id="JYNX01000037">
    <property type="protein sequence ID" value="KMO78790.1"/>
    <property type="molecule type" value="Genomic_DNA"/>
</dbReference>
<dbReference type="InterPro" id="IPR050259">
    <property type="entry name" value="SDR"/>
</dbReference>
<dbReference type="InterPro" id="IPR036291">
    <property type="entry name" value="NAD(P)-bd_dom_sf"/>
</dbReference>
<dbReference type="Proteomes" id="UP000036176">
    <property type="component" value="Unassembled WGS sequence"/>
</dbReference>
<dbReference type="FunFam" id="3.40.50.720:FF:000084">
    <property type="entry name" value="Short-chain dehydrogenase reductase"/>
    <property type="match status" value="1"/>
</dbReference>
<evidence type="ECO:0000313" key="7">
    <source>
        <dbReference type="EMBL" id="KMO78790.1"/>
    </source>
</evidence>
<dbReference type="Gene3D" id="3.40.50.720">
    <property type="entry name" value="NAD(P)-binding Rossmann-like Domain"/>
    <property type="match status" value="1"/>
</dbReference>
<protein>
    <recommendedName>
        <fullName evidence="5">3-oxoacyl-[acyl-carrier-protein] reductase MabA</fullName>
    </recommendedName>
</protein>
<comment type="subcellular location">
    <subcellularLocation>
        <location evidence="1">Secreted</location>
        <location evidence="1">Cell wall</location>
    </subcellularLocation>
</comment>
<reference evidence="7 8" key="1">
    <citation type="journal article" date="2015" name="Genome Biol. Evol.">
        <title>Characterization of Three Mycobacterium spp. with Potential Use in Bioremediation by Genome Sequencing and Comparative Genomics.</title>
        <authorList>
            <person name="Das S."/>
            <person name="Pettersson B.M."/>
            <person name="Behra P.R."/>
            <person name="Ramesh M."/>
            <person name="Dasgupta S."/>
            <person name="Bhattacharya A."/>
            <person name="Kirsebom L.A."/>
        </authorList>
    </citation>
    <scope>NUCLEOTIDE SEQUENCE [LARGE SCALE GENOMIC DNA]</scope>
    <source>
        <strain evidence="7 8">DSM 44219</strain>
    </source>
</reference>